<keyword evidence="2" id="KW-1185">Reference proteome</keyword>
<evidence type="ECO:0000313" key="1">
    <source>
        <dbReference type="EMBL" id="MBA1373212.1"/>
    </source>
</evidence>
<dbReference type="Proteomes" id="UP000589292">
    <property type="component" value="Unassembled WGS sequence"/>
</dbReference>
<comment type="caution">
    <text evidence="1">The sequence shown here is derived from an EMBL/GenBank/DDBJ whole genome shotgun (WGS) entry which is preliminary data.</text>
</comment>
<dbReference type="InterPro" id="IPR008861">
    <property type="entry name" value="GpX-like"/>
</dbReference>
<sequence length="64" mass="6810">MAGETLDAICWRVLGRTQGVTELAYALNPGLAAAGPQLAEGTQVLLPEITESAPAMRETIQLWD</sequence>
<gene>
    <name evidence="1" type="ORF">FG486_02585</name>
</gene>
<accession>A0A7V8RB52</accession>
<evidence type="ECO:0000313" key="2">
    <source>
        <dbReference type="Proteomes" id="UP000589292"/>
    </source>
</evidence>
<dbReference type="AlphaFoldDB" id="A0A7V8RB52"/>
<organism evidence="1 2">
    <name type="scientific">Sphingomonas ursincola</name>
    <dbReference type="NCBI Taxonomy" id="56361"/>
    <lineage>
        <taxon>Bacteria</taxon>
        <taxon>Pseudomonadati</taxon>
        <taxon>Pseudomonadota</taxon>
        <taxon>Alphaproteobacteria</taxon>
        <taxon>Sphingomonadales</taxon>
        <taxon>Sphingomonadaceae</taxon>
        <taxon>Sphingomonas</taxon>
    </lineage>
</organism>
<reference evidence="1 2" key="1">
    <citation type="journal article" date="1994" name="Int. J. Syst. Bacteriol.">
        <title>Phylogenetic positions of novel aerobic, bacteriochlorophyll a-containing bacteria and description of Roseococcus thiosulfatophilus gen. nov., sp. nov., Erythromicrobium ramosum gen. nov., sp. nov., and Erythrobacter litoralis sp. nov.</title>
        <authorList>
            <person name="Yurkov V."/>
            <person name="Stackebrandt E."/>
            <person name="Holmes A."/>
            <person name="Fuerst J.A."/>
            <person name="Hugenholtz P."/>
            <person name="Golecki J."/>
            <person name="Gad'on N."/>
            <person name="Gorlenko V.M."/>
            <person name="Kompantseva E.I."/>
            <person name="Drews G."/>
        </authorList>
    </citation>
    <scope>NUCLEOTIDE SEQUENCE [LARGE SCALE GENOMIC DNA]</scope>
    <source>
        <strain evidence="1 2">KR-99</strain>
    </source>
</reference>
<dbReference type="Pfam" id="PF05489">
    <property type="entry name" value="Phage_tail_X"/>
    <property type="match status" value="1"/>
</dbReference>
<protein>
    <submittedName>
        <fullName evidence="1">Phage tail protein</fullName>
    </submittedName>
</protein>
<name>A0A7V8RB52_9SPHN</name>
<dbReference type="EMBL" id="VDES01000001">
    <property type="protein sequence ID" value="MBA1373212.1"/>
    <property type="molecule type" value="Genomic_DNA"/>
</dbReference>
<proteinExistence type="predicted"/>